<gene>
    <name evidence="2" type="ORF">IEO21_06249</name>
</gene>
<feature type="compositionally biased region" description="Basic and acidic residues" evidence="1">
    <location>
        <begin position="10"/>
        <end position="20"/>
    </location>
</feature>
<dbReference type="EMBL" id="JADOXO010000134">
    <property type="protein sequence ID" value="KAF9812307.1"/>
    <property type="molecule type" value="Genomic_DNA"/>
</dbReference>
<name>A0A8H7U0W0_9APHY</name>
<dbReference type="Proteomes" id="UP000639403">
    <property type="component" value="Unassembled WGS sequence"/>
</dbReference>
<feature type="region of interest" description="Disordered" evidence="1">
    <location>
        <begin position="286"/>
        <end position="327"/>
    </location>
</feature>
<dbReference type="AlphaFoldDB" id="A0A8H7U0W0"/>
<sequence>MHTLIAPETRPFDESSRHVIDTSNPQSGEIFAIKQSILTPLEIALGRTKQAPAADYKSLTSIGSAQSLSRRGKRRPCVFINNDEYEEERDAQVCLMATLDGKPLSSFPLVWKHFCIPVYPTLGTEGSSIIHTTPEWDGTPGTPQWLVAIMYTPEKVPSEAWEGKKFRSNHRLTDAELENLEDICAVRWDTWQKWCVAQPNFRAEEYRKYRINMPSMNAMASMVLDPAFDMQTYLVGNNQRRACFTMENTSIMAQTESEEPPEFLDLMSPAISAGARPLHAVSRGCQSSRHRVGQIHKQKRAPYDSVHSASNGNMNKQRGPAPSYGTL</sequence>
<feature type="compositionally biased region" description="Basic residues" evidence="1">
    <location>
        <begin position="288"/>
        <end position="300"/>
    </location>
</feature>
<organism evidence="2 3">
    <name type="scientific">Rhodonia placenta</name>
    <dbReference type="NCBI Taxonomy" id="104341"/>
    <lineage>
        <taxon>Eukaryota</taxon>
        <taxon>Fungi</taxon>
        <taxon>Dikarya</taxon>
        <taxon>Basidiomycota</taxon>
        <taxon>Agaricomycotina</taxon>
        <taxon>Agaricomycetes</taxon>
        <taxon>Polyporales</taxon>
        <taxon>Adustoporiaceae</taxon>
        <taxon>Rhodonia</taxon>
    </lineage>
</organism>
<evidence type="ECO:0000256" key="1">
    <source>
        <dbReference type="SAM" id="MobiDB-lite"/>
    </source>
</evidence>
<comment type="caution">
    <text evidence="2">The sequence shown here is derived from an EMBL/GenBank/DDBJ whole genome shotgun (WGS) entry which is preliminary data.</text>
</comment>
<feature type="region of interest" description="Disordered" evidence="1">
    <location>
        <begin position="1"/>
        <end position="20"/>
    </location>
</feature>
<protein>
    <submittedName>
        <fullName evidence="2">Uncharacterized protein</fullName>
    </submittedName>
</protein>
<reference evidence="2" key="1">
    <citation type="submission" date="2020-11" db="EMBL/GenBank/DDBJ databases">
        <authorList>
            <person name="Koelle M."/>
            <person name="Horta M.A.C."/>
            <person name="Nowrousian M."/>
            <person name="Ohm R.A."/>
            <person name="Benz P."/>
            <person name="Pilgard A."/>
        </authorList>
    </citation>
    <scope>NUCLEOTIDE SEQUENCE</scope>
    <source>
        <strain evidence="2">FPRL280</strain>
    </source>
</reference>
<evidence type="ECO:0000313" key="3">
    <source>
        <dbReference type="Proteomes" id="UP000639403"/>
    </source>
</evidence>
<reference evidence="2" key="2">
    <citation type="journal article" name="Front. Microbiol.">
        <title>Degradative Capacity of Two Strains of Rhodonia placenta: From Phenotype to Genotype.</title>
        <authorList>
            <person name="Kolle M."/>
            <person name="Horta M.A.C."/>
            <person name="Nowrousian M."/>
            <person name="Ohm R.A."/>
            <person name="Benz J.P."/>
            <person name="Pilgard A."/>
        </authorList>
    </citation>
    <scope>NUCLEOTIDE SEQUENCE</scope>
    <source>
        <strain evidence="2">FPRL280</strain>
    </source>
</reference>
<accession>A0A8H7U0W0</accession>
<feature type="compositionally biased region" description="Polar residues" evidence="1">
    <location>
        <begin position="307"/>
        <end position="316"/>
    </location>
</feature>
<proteinExistence type="predicted"/>
<evidence type="ECO:0000313" key="2">
    <source>
        <dbReference type="EMBL" id="KAF9812307.1"/>
    </source>
</evidence>